<evidence type="ECO:0000313" key="2">
    <source>
        <dbReference type="EMBL" id="QBO35190.1"/>
    </source>
</evidence>
<feature type="domain" description="SCP" evidence="1">
    <location>
        <begin position="55"/>
        <end position="174"/>
    </location>
</feature>
<dbReference type="PANTHER" id="PTHR31157">
    <property type="entry name" value="SCP DOMAIN-CONTAINING PROTEIN"/>
    <property type="match status" value="1"/>
</dbReference>
<proteinExistence type="predicted"/>
<dbReference type="OrthoDB" id="9783944at2"/>
<accession>A0A4P6YRE5</accession>
<dbReference type="Gene3D" id="3.40.33.10">
    <property type="entry name" value="CAP"/>
    <property type="match status" value="1"/>
</dbReference>
<gene>
    <name evidence="2" type="ORF">EQG49_01325</name>
</gene>
<organism evidence="2 3">
    <name type="scientific">Periweissella cryptocerci</name>
    <dbReference type="NCBI Taxonomy" id="2506420"/>
    <lineage>
        <taxon>Bacteria</taxon>
        <taxon>Bacillati</taxon>
        <taxon>Bacillota</taxon>
        <taxon>Bacilli</taxon>
        <taxon>Lactobacillales</taxon>
        <taxon>Lactobacillaceae</taxon>
        <taxon>Periweissella</taxon>
    </lineage>
</organism>
<evidence type="ECO:0000259" key="1">
    <source>
        <dbReference type="Pfam" id="PF00188"/>
    </source>
</evidence>
<dbReference type="CDD" id="cd05379">
    <property type="entry name" value="CAP_bacterial"/>
    <property type="match status" value="1"/>
</dbReference>
<dbReference type="EMBL" id="CP037940">
    <property type="protein sequence ID" value="QBO35190.1"/>
    <property type="molecule type" value="Genomic_DNA"/>
</dbReference>
<dbReference type="InterPro" id="IPR035940">
    <property type="entry name" value="CAP_sf"/>
</dbReference>
<dbReference type="Pfam" id="PF00188">
    <property type="entry name" value="CAP"/>
    <property type="match status" value="1"/>
</dbReference>
<protein>
    <submittedName>
        <fullName evidence="2">CAP domain-containing protein</fullName>
    </submittedName>
</protein>
<dbReference type="AlphaFoldDB" id="A0A4P6YRE5"/>
<name>A0A4P6YRE5_9LACO</name>
<evidence type="ECO:0000313" key="3">
    <source>
        <dbReference type="Proteomes" id="UP000292886"/>
    </source>
</evidence>
<dbReference type="RefSeq" id="WP_133362270.1">
    <property type="nucleotide sequence ID" value="NZ_CP037940.1"/>
</dbReference>
<keyword evidence="3" id="KW-1185">Reference proteome</keyword>
<dbReference type="KEGG" id="wei:EQG49_01325"/>
<sequence length="234" mass="27017">MKTRIGLLVGLLLALVVGLLVIDIDTQAQSKNTIPQQAAVGRTMPSEKAVQRAVLRYTNKFRQLNGYKLLKQNTQLNQFAKHKVQQQAQQGYLSHGNVSAELVQRNFYLNGENLACIRGLDWRDYTADQLGKKLVELYLKDVGHRENMTNPHFKLIGIGVQLTASGQVWNVQNFGTKGNPQKQVDKWFDTLPYKKAMKKYRKLQKKLREGRNWNKKRPIPSRIEFDGKRHTYQR</sequence>
<dbReference type="PANTHER" id="PTHR31157:SF1">
    <property type="entry name" value="SCP DOMAIN-CONTAINING PROTEIN"/>
    <property type="match status" value="1"/>
</dbReference>
<dbReference type="InterPro" id="IPR014044">
    <property type="entry name" value="CAP_dom"/>
</dbReference>
<dbReference type="Proteomes" id="UP000292886">
    <property type="component" value="Chromosome"/>
</dbReference>
<reference evidence="3" key="1">
    <citation type="submission" date="2019-03" db="EMBL/GenBank/DDBJ databases">
        <title>Weissella sp. 26KH-42 Genome sequencing.</title>
        <authorList>
            <person name="Heo J."/>
            <person name="Kim S.-J."/>
            <person name="Kim J.-S."/>
            <person name="Hong S.-B."/>
            <person name="Kwon S.-W."/>
        </authorList>
    </citation>
    <scope>NUCLEOTIDE SEQUENCE [LARGE SCALE GENOMIC DNA]</scope>
    <source>
        <strain evidence="3">26KH-42</strain>
    </source>
</reference>
<dbReference type="SUPFAM" id="SSF55797">
    <property type="entry name" value="PR-1-like"/>
    <property type="match status" value="1"/>
</dbReference>